<feature type="region of interest" description="Disordered" evidence="1">
    <location>
        <begin position="334"/>
        <end position="381"/>
    </location>
</feature>
<name>A0A401GMS2_9APHY</name>
<feature type="compositionally biased region" description="Gly residues" evidence="1">
    <location>
        <begin position="726"/>
        <end position="763"/>
    </location>
</feature>
<keyword evidence="3" id="KW-1185">Reference proteome</keyword>
<proteinExistence type="predicted"/>
<dbReference type="InParanoid" id="A0A401GMS2"/>
<evidence type="ECO:0000256" key="1">
    <source>
        <dbReference type="SAM" id="MobiDB-lite"/>
    </source>
</evidence>
<gene>
    <name evidence="2" type="ORF">SCP_0505810</name>
</gene>
<dbReference type="AlphaFoldDB" id="A0A401GMS2"/>
<evidence type="ECO:0000313" key="2">
    <source>
        <dbReference type="EMBL" id="GBE83527.1"/>
    </source>
</evidence>
<protein>
    <submittedName>
        <fullName evidence="2">Uncharacterized protein</fullName>
    </submittedName>
</protein>
<reference evidence="2 3" key="1">
    <citation type="journal article" date="2018" name="Sci. Rep.">
        <title>Genome sequence of the cauliflower mushroom Sparassis crispa (Hanabiratake) and its association with beneficial usage.</title>
        <authorList>
            <person name="Kiyama R."/>
            <person name="Furutani Y."/>
            <person name="Kawaguchi K."/>
            <person name="Nakanishi T."/>
        </authorList>
    </citation>
    <scope>NUCLEOTIDE SEQUENCE [LARGE SCALE GENOMIC DNA]</scope>
</reference>
<sequence>MVDDAKNPLRTAVARDIVDAILKMTADKHNTAVYWNQSEQEQRLEVAYQKWADHGGVWTVAATKVHLDQLSHVRKGCLTCPRQDIRADGSHIEGSHKGWNSLQRSQASGIVVFSELCHDFVLRRNIQVSFKSASSSPFLRATLGSHHIHLVNSIATFWNSLLTENKQASGTASNLRRIPELQIVASGETFGLVNTKSAANYHNLLELKNEPEEELYDLSAQAELNVEEMLQQIDVNPELLRQALASGSKTHLTATATGSKSQLSTWSDTSDLKQSDVACVRGATTYSLASMSDPSTSTAVVLATPISCTPPSDVIDVDSELHVRKQKAKRLTFNVESEEGSPSVPKNAPVPMVGSSSQAGKRKVVVDGPNEDKRAQSYSGRSLQDAHALEYISAGSKRVKLSVEGWKSASLAVHNPRVESGKTASPSGGGTSTSTNGVSAGIADFFSSTRRMTAGAASSKNPGETTAAAPCTRLEFALPLLNISGLTASQRLFSISTGVHALSLTISTDNEFYLFMDLRSEQRWVSYDMTPWKWVTAANDYNLRLEALNWSKAKSTIRKTPRALMEKLGEIEPKLLAHLASGKFTSKHTNNESFWKRHCNAEKLGFPDVGGQIQTIEEDLPSWPQPLGIFTGGTTFNPDIFLETLRKMYDELVLKRESGGALSMEYAAFATLLKKRLKIFDEKDGPAALFELYRALVLKPNREELVVERDGIRYLHVDCLGEGSLSGSGGGGDGGGDSSGSGGGNSGSGDSGGSGGGGGGGGSDPSDHDGEPHAI</sequence>
<evidence type="ECO:0000313" key="3">
    <source>
        <dbReference type="Proteomes" id="UP000287166"/>
    </source>
</evidence>
<comment type="caution">
    <text evidence="2">The sequence shown here is derived from an EMBL/GenBank/DDBJ whole genome shotgun (WGS) entry which is preliminary data.</text>
</comment>
<dbReference type="RefSeq" id="XP_027614440.1">
    <property type="nucleotide sequence ID" value="XM_027758639.1"/>
</dbReference>
<dbReference type="Proteomes" id="UP000287166">
    <property type="component" value="Unassembled WGS sequence"/>
</dbReference>
<dbReference type="OrthoDB" id="2755889at2759"/>
<feature type="compositionally biased region" description="Low complexity" evidence="1">
    <location>
        <begin position="421"/>
        <end position="436"/>
    </location>
</feature>
<dbReference type="GeneID" id="38780444"/>
<feature type="region of interest" description="Disordered" evidence="1">
    <location>
        <begin position="726"/>
        <end position="775"/>
    </location>
</feature>
<feature type="compositionally biased region" description="Basic and acidic residues" evidence="1">
    <location>
        <begin position="765"/>
        <end position="775"/>
    </location>
</feature>
<dbReference type="EMBL" id="BFAD01000005">
    <property type="protein sequence ID" value="GBE83527.1"/>
    <property type="molecule type" value="Genomic_DNA"/>
</dbReference>
<feature type="region of interest" description="Disordered" evidence="1">
    <location>
        <begin position="417"/>
        <end position="436"/>
    </location>
</feature>
<accession>A0A401GMS2</accession>
<organism evidence="2 3">
    <name type="scientific">Sparassis crispa</name>
    <dbReference type="NCBI Taxonomy" id="139825"/>
    <lineage>
        <taxon>Eukaryota</taxon>
        <taxon>Fungi</taxon>
        <taxon>Dikarya</taxon>
        <taxon>Basidiomycota</taxon>
        <taxon>Agaricomycotina</taxon>
        <taxon>Agaricomycetes</taxon>
        <taxon>Polyporales</taxon>
        <taxon>Sparassidaceae</taxon>
        <taxon>Sparassis</taxon>
    </lineage>
</organism>